<comment type="caution">
    <text evidence="4">The sequence shown here is derived from an EMBL/GenBank/DDBJ whole genome shotgun (WGS) entry which is preliminary data.</text>
</comment>
<evidence type="ECO:0000259" key="2">
    <source>
        <dbReference type="SMART" id="SM00841"/>
    </source>
</evidence>
<gene>
    <name evidence="4" type="ORF">A3K06_01760</name>
</gene>
<comment type="similarity">
    <text evidence="1">Belongs to the elongation factor P family.</text>
</comment>
<evidence type="ECO:0000313" key="5">
    <source>
        <dbReference type="Proteomes" id="UP000176547"/>
    </source>
</evidence>
<dbReference type="GO" id="GO:0003746">
    <property type="term" value="F:translation elongation factor activity"/>
    <property type="evidence" value="ECO:0007669"/>
    <property type="project" value="InterPro"/>
</dbReference>
<dbReference type="PIRSF" id="PIRSF005901">
    <property type="entry name" value="EF-P"/>
    <property type="match status" value="1"/>
</dbReference>
<dbReference type="Pfam" id="PF09285">
    <property type="entry name" value="Elong-fact-P_C"/>
    <property type="match status" value="1"/>
</dbReference>
<feature type="domain" description="Elongation factor P C-terminal" evidence="2">
    <location>
        <begin position="89"/>
        <end position="144"/>
    </location>
</feature>
<dbReference type="Proteomes" id="UP000176547">
    <property type="component" value="Unassembled WGS sequence"/>
</dbReference>
<dbReference type="InterPro" id="IPR001059">
    <property type="entry name" value="Transl_elong_P/YeiP_cen"/>
</dbReference>
<protein>
    <recommendedName>
        <fullName evidence="6">Elongation factor P</fullName>
    </recommendedName>
</protein>
<dbReference type="PANTHER" id="PTHR30053">
    <property type="entry name" value="ELONGATION FACTOR P"/>
    <property type="match status" value="1"/>
</dbReference>
<feature type="non-terminal residue" evidence="4">
    <location>
        <position position="1"/>
    </location>
</feature>
<proteinExistence type="inferred from homology"/>
<feature type="domain" description="Translation elongation factor P/YeiP central" evidence="3">
    <location>
        <begin position="29"/>
        <end position="81"/>
    </location>
</feature>
<dbReference type="SUPFAM" id="SSF50249">
    <property type="entry name" value="Nucleic acid-binding proteins"/>
    <property type="match status" value="2"/>
</dbReference>
<name>A0A1F5NAX5_9BACT</name>
<dbReference type="InterPro" id="IPR020599">
    <property type="entry name" value="Transl_elong_fac_P/YeiP"/>
</dbReference>
<evidence type="ECO:0008006" key="6">
    <source>
        <dbReference type="Google" id="ProtNLM"/>
    </source>
</evidence>
<dbReference type="FunFam" id="2.40.50.140:FF:000004">
    <property type="entry name" value="Elongation factor P"/>
    <property type="match status" value="1"/>
</dbReference>
<accession>A0A1F5NAX5</accession>
<dbReference type="GO" id="GO:0005829">
    <property type="term" value="C:cytosol"/>
    <property type="evidence" value="ECO:0007669"/>
    <property type="project" value="UniProtKB-ARBA"/>
</dbReference>
<evidence type="ECO:0000259" key="3">
    <source>
        <dbReference type="SMART" id="SM01185"/>
    </source>
</evidence>
<reference evidence="4 5" key="1">
    <citation type="journal article" date="2016" name="Nat. Commun.">
        <title>Thousands of microbial genomes shed light on interconnected biogeochemical processes in an aquifer system.</title>
        <authorList>
            <person name="Anantharaman K."/>
            <person name="Brown C.T."/>
            <person name="Hug L.A."/>
            <person name="Sharon I."/>
            <person name="Castelle C.J."/>
            <person name="Probst A.J."/>
            <person name="Thomas B.C."/>
            <person name="Singh A."/>
            <person name="Wilkins M.J."/>
            <person name="Karaoz U."/>
            <person name="Brodie E.L."/>
            <person name="Williams K.H."/>
            <person name="Hubbard S.S."/>
            <person name="Banfield J.F."/>
        </authorList>
    </citation>
    <scope>NUCLEOTIDE SEQUENCE [LARGE SCALE GENOMIC DNA]</scope>
</reference>
<organism evidence="4 5">
    <name type="scientific">Candidatus Doudnabacteria bacterium RIFCSPHIGHO2_01_52_17</name>
    <dbReference type="NCBI Taxonomy" id="1817820"/>
    <lineage>
        <taxon>Bacteria</taxon>
        <taxon>Candidatus Doudnaibacteriota</taxon>
    </lineage>
</organism>
<dbReference type="SMART" id="SM01185">
    <property type="entry name" value="EFP"/>
    <property type="match status" value="1"/>
</dbReference>
<dbReference type="AlphaFoldDB" id="A0A1F5NAX5"/>
<dbReference type="SMART" id="SM00841">
    <property type="entry name" value="Elong-fact-P_C"/>
    <property type="match status" value="1"/>
</dbReference>
<sequence>TKIRNLITGKIAAKTFQPSDTFKEAEIEKEELIFIYAHRDSFVFQQAKERITLPEDIIGEGAKYLKANLAVTAYKFNGKIINIKLPVKVDYLVKEAPPGFKGDTATGGTKLITLENGFQIQVPLFIETGDIVRVNTESGIYTERVKKG</sequence>
<dbReference type="InterPro" id="IPR015365">
    <property type="entry name" value="Elong-fact-P_C"/>
</dbReference>
<evidence type="ECO:0000313" key="4">
    <source>
        <dbReference type="EMBL" id="OGE74827.1"/>
    </source>
</evidence>
<evidence type="ECO:0000256" key="1">
    <source>
        <dbReference type="ARBA" id="ARBA00009479"/>
    </source>
</evidence>
<dbReference type="Gene3D" id="2.40.50.140">
    <property type="entry name" value="Nucleic acid-binding proteins"/>
    <property type="match status" value="2"/>
</dbReference>
<dbReference type="PANTHER" id="PTHR30053:SF12">
    <property type="entry name" value="ELONGATION FACTOR P (EF-P) FAMILY PROTEIN"/>
    <property type="match status" value="1"/>
</dbReference>
<dbReference type="CDD" id="cd05794">
    <property type="entry name" value="S1_EF-P_repeat_2"/>
    <property type="match status" value="1"/>
</dbReference>
<dbReference type="EMBL" id="MFEG01000041">
    <property type="protein sequence ID" value="OGE74827.1"/>
    <property type="molecule type" value="Genomic_DNA"/>
</dbReference>
<dbReference type="GO" id="GO:0043043">
    <property type="term" value="P:peptide biosynthetic process"/>
    <property type="evidence" value="ECO:0007669"/>
    <property type="project" value="InterPro"/>
</dbReference>
<dbReference type="InterPro" id="IPR012340">
    <property type="entry name" value="NA-bd_OB-fold"/>
</dbReference>